<dbReference type="Pfam" id="PF01266">
    <property type="entry name" value="DAO"/>
    <property type="match status" value="1"/>
</dbReference>
<dbReference type="STRING" id="101127.A0A1X2G8W6"/>
<reference evidence="2 3" key="1">
    <citation type="submission" date="2016-07" db="EMBL/GenBank/DDBJ databases">
        <title>Pervasive Adenine N6-methylation of Active Genes in Fungi.</title>
        <authorList>
            <consortium name="DOE Joint Genome Institute"/>
            <person name="Mondo S.J."/>
            <person name="Dannebaum R.O."/>
            <person name="Kuo R.C."/>
            <person name="Labutti K."/>
            <person name="Haridas S."/>
            <person name="Kuo A."/>
            <person name="Salamov A."/>
            <person name="Ahrendt S.R."/>
            <person name="Lipzen A."/>
            <person name="Sullivan W."/>
            <person name="Andreopoulos W.B."/>
            <person name="Clum A."/>
            <person name="Lindquist E."/>
            <person name="Daum C."/>
            <person name="Ramamoorthy G.K."/>
            <person name="Gryganskyi A."/>
            <person name="Culley D."/>
            <person name="Magnuson J.K."/>
            <person name="James T.Y."/>
            <person name="O'Malley M.A."/>
            <person name="Stajich J.E."/>
            <person name="Spatafora J.W."/>
            <person name="Visel A."/>
            <person name="Grigoriev I.V."/>
        </authorList>
    </citation>
    <scope>NUCLEOTIDE SEQUENCE [LARGE SCALE GENOMIC DNA]</scope>
    <source>
        <strain evidence="2 3">NRRL 3301</strain>
    </source>
</reference>
<organism evidence="2 3">
    <name type="scientific">Hesseltinella vesiculosa</name>
    <dbReference type="NCBI Taxonomy" id="101127"/>
    <lineage>
        <taxon>Eukaryota</taxon>
        <taxon>Fungi</taxon>
        <taxon>Fungi incertae sedis</taxon>
        <taxon>Mucoromycota</taxon>
        <taxon>Mucoromycotina</taxon>
        <taxon>Mucoromycetes</taxon>
        <taxon>Mucorales</taxon>
        <taxon>Cunninghamellaceae</taxon>
        <taxon>Hesseltinella</taxon>
    </lineage>
</organism>
<keyword evidence="3" id="KW-1185">Reference proteome</keyword>
<accession>A0A1X2G8W6</accession>
<dbReference type="PANTHER" id="PTHR13847:SF150">
    <property type="entry name" value="OXIDOREDUCTASE TDA3-RELATED"/>
    <property type="match status" value="1"/>
</dbReference>
<dbReference type="Gene3D" id="3.50.50.60">
    <property type="entry name" value="FAD/NAD(P)-binding domain"/>
    <property type="match status" value="2"/>
</dbReference>
<dbReference type="OrthoDB" id="498204at2759"/>
<dbReference type="Proteomes" id="UP000242146">
    <property type="component" value="Unassembled WGS sequence"/>
</dbReference>
<name>A0A1X2G8W6_9FUNG</name>
<dbReference type="InterPro" id="IPR036188">
    <property type="entry name" value="FAD/NAD-bd_sf"/>
</dbReference>
<comment type="caution">
    <text evidence="2">The sequence shown here is derived from an EMBL/GenBank/DDBJ whole genome shotgun (WGS) entry which is preliminary data.</text>
</comment>
<dbReference type="EMBL" id="MCGT01000031">
    <property type="protein sequence ID" value="ORX48035.1"/>
    <property type="molecule type" value="Genomic_DNA"/>
</dbReference>
<protein>
    <submittedName>
        <fullName evidence="2">DAO-domain-containing protein</fullName>
    </submittedName>
</protein>
<evidence type="ECO:0000313" key="2">
    <source>
        <dbReference type="EMBL" id="ORX48035.1"/>
    </source>
</evidence>
<proteinExistence type="predicted"/>
<dbReference type="PANTHER" id="PTHR13847">
    <property type="entry name" value="SARCOSINE DEHYDROGENASE-RELATED"/>
    <property type="match status" value="1"/>
</dbReference>
<dbReference type="GO" id="GO:0005737">
    <property type="term" value="C:cytoplasm"/>
    <property type="evidence" value="ECO:0007669"/>
    <property type="project" value="TreeGrafter"/>
</dbReference>
<sequence length="449" mass="49506">MSADYLLAMWDLKCLWTNEVKEKEALKLEPALCRDIGIIVSADYLLEIWDLKCLWTNESAVYRSWENVKFNACYYSIIGAGVIGSCTAYYQSQNDNVEITVIEKTQVACASSGKAGGFLWSEGDGDFSRASFRLHRELAQSLNGKERYGYRAMTTYSVTVSNTAQNNGTNDTVPPWLYQEKVVYCDELGTQKDTAQVHPKLFTQTILDEAIATGKTKVKIGHGVTELIYSSQDPTLVTGVLLDDGTTIDGDRVIICMGPWSGQFALGNKALSSAVHYLPVNATRAHSIVLKVDDDAPIGAHALFTEIKDNDGKMQHPEIYPRPNGTVYICGEQDVSEPLPKSADQVKMDPAAIDTLCHLAKEFSLHLDASQDHLVTQQACYLPNSRDQNPLIGKHPAYKHLYISTGHSVWGILLGPISGLIMTDLLLNTSTNRVPQSCLTVLSSSVRFK</sequence>
<feature type="domain" description="FAD dependent oxidoreductase" evidence="1">
    <location>
        <begin position="77"/>
        <end position="425"/>
    </location>
</feature>
<evidence type="ECO:0000259" key="1">
    <source>
        <dbReference type="Pfam" id="PF01266"/>
    </source>
</evidence>
<gene>
    <name evidence="2" type="ORF">DM01DRAFT_1376997</name>
</gene>
<evidence type="ECO:0000313" key="3">
    <source>
        <dbReference type="Proteomes" id="UP000242146"/>
    </source>
</evidence>
<dbReference type="Gene3D" id="3.30.9.10">
    <property type="entry name" value="D-Amino Acid Oxidase, subunit A, domain 2"/>
    <property type="match status" value="1"/>
</dbReference>
<dbReference type="InterPro" id="IPR006076">
    <property type="entry name" value="FAD-dep_OxRdtase"/>
</dbReference>
<dbReference type="SUPFAM" id="SSF51905">
    <property type="entry name" value="FAD/NAD(P)-binding domain"/>
    <property type="match status" value="1"/>
</dbReference>
<dbReference type="AlphaFoldDB" id="A0A1X2G8W6"/>